<evidence type="ECO:0000313" key="1">
    <source>
        <dbReference type="EMBL" id="CEK62934.1"/>
    </source>
</evidence>
<feature type="non-terminal residue" evidence="1">
    <location>
        <position position="1"/>
    </location>
</feature>
<dbReference type="EMBL" id="HACG01016069">
    <property type="protein sequence ID" value="CEK62934.1"/>
    <property type="molecule type" value="Transcribed_RNA"/>
</dbReference>
<protein>
    <submittedName>
        <fullName evidence="1">Uncharacterized protein</fullName>
    </submittedName>
</protein>
<reference evidence="1" key="1">
    <citation type="submission" date="2014-12" db="EMBL/GenBank/DDBJ databases">
        <title>Insight into the proteome of Arion vulgaris.</title>
        <authorList>
            <person name="Aradska J."/>
            <person name="Bulat T."/>
            <person name="Smidak R."/>
            <person name="Sarate P."/>
            <person name="Gangsoo J."/>
            <person name="Sialana F."/>
            <person name="Bilban M."/>
            <person name="Lubec G."/>
        </authorList>
    </citation>
    <scope>NUCLEOTIDE SEQUENCE</scope>
    <source>
        <tissue evidence="1">Skin</tissue>
    </source>
</reference>
<dbReference type="AlphaFoldDB" id="A0A0B6Z2Z4"/>
<proteinExistence type="predicted"/>
<name>A0A0B6Z2Z4_9EUPU</name>
<sequence>QHQEFISARLLHSYQFYTVFHRLSCREQLRVIGEEENRESLGPTSRVGQCTISPHLLEKLKTENYDILFVLMYRP</sequence>
<organism evidence="1">
    <name type="scientific">Arion vulgaris</name>
    <dbReference type="NCBI Taxonomy" id="1028688"/>
    <lineage>
        <taxon>Eukaryota</taxon>
        <taxon>Metazoa</taxon>
        <taxon>Spiralia</taxon>
        <taxon>Lophotrochozoa</taxon>
        <taxon>Mollusca</taxon>
        <taxon>Gastropoda</taxon>
        <taxon>Heterobranchia</taxon>
        <taxon>Euthyneura</taxon>
        <taxon>Panpulmonata</taxon>
        <taxon>Eupulmonata</taxon>
        <taxon>Stylommatophora</taxon>
        <taxon>Helicina</taxon>
        <taxon>Arionoidea</taxon>
        <taxon>Arionidae</taxon>
        <taxon>Arion</taxon>
    </lineage>
</organism>
<accession>A0A0B6Z2Z4</accession>
<gene>
    <name evidence="1" type="primary">ORF46555</name>
</gene>